<dbReference type="AlphaFoldDB" id="E4RNR6"/>
<evidence type="ECO:0000313" key="2">
    <source>
        <dbReference type="Proteomes" id="UP000007434"/>
    </source>
</evidence>
<sequence>MQNYSKDLKKEIRQLAKIAHKRELENELSDLQEKFKEWEDKKMNVFELDHEIYIYHVKISRAIFKRYNNDGQLDMVVASAVARGIIEIEELSEKLLDSLKAIINRFGGV</sequence>
<organism evidence="1 2">
    <name type="scientific">Halanaerobium hydrogeniformans</name>
    <name type="common">Halanaerobium sp. (strain sapolanicus)</name>
    <dbReference type="NCBI Taxonomy" id="656519"/>
    <lineage>
        <taxon>Bacteria</taxon>
        <taxon>Bacillati</taxon>
        <taxon>Bacillota</taxon>
        <taxon>Clostridia</taxon>
        <taxon>Halanaerobiales</taxon>
        <taxon>Halanaerobiaceae</taxon>
        <taxon>Halanaerobium</taxon>
    </lineage>
</organism>
<dbReference type="HOGENOM" id="CLU_2180165_0_0_9"/>
<reference evidence="1 2" key="2">
    <citation type="journal article" date="2011" name="J. Bacteriol.">
        <title>Complete Genome Sequence of the Haloalkaliphilic, Hydrogen Producing Halanaerobium hydrogenoformans.</title>
        <authorList>
            <person name="Brown S.D."/>
            <person name="Begemann M.B."/>
            <person name="Mormile M.R."/>
            <person name="Wall J.D."/>
            <person name="Han C.S."/>
            <person name="Goodwin L.A."/>
            <person name="Pitluck S."/>
            <person name="Land M.L."/>
            <person name="Hauser L.J."/>
            <person name="Elias D.A."/>
        </authorList>
    </citation>
    <scope>NUCLEOTIDE SEQUENCE [LARGE SCALE GENOMIC DNA]</scope>
    <source>
        <strain evidence="2">sapolanicus</strain>
    </source>
</reference>
<reference evidence="1 2" key="1">
    <citation type="submission" date="2010-11" db="EMBL/GenBank/DDBJ databases">
        <title>Complete sequence of Halanaerobium sp. sapolanicus.</title>
        <authorList>
            <consortium name="US DOE Joint Genome Institute"/>
            <person name="Lucas S."/>
            <person name="Copeland A."/>
            <person name="Lapidus A."/>
            <person name="Cheng J.-F."/>
            <person name="Bruce D."/>
            <person name="Goodwin L."/>
            <person name="Pitluck S."/>
            <person name="Davenport K."/>
            <person name="Detter J.C."/>
            <person name="Han C."/>
            <person name="Tapia R."/>
            <person name="Land M."/>
            <person name="Hauser L."/>
            <person name="Jeffries C."/>
            <person name="Kyrpides N."/>
            <person name="Ivanova N."/>
            <person name="Mikhailova N."/>
            <person name="Begemann M.B."/>
            <person name="Mormile M.R."/>
            <person name="Wall J.D."/>
            <person name="Elias D.A."/>
            <person name="Woyke T."/>
        </authorList>
    </citation>
    <scope>NUCLEOTIDE SEQUENCE [LARGE SCALE GENOMIC DNA]</scope>
    <source>
        <strain evidence="2">sapolanicus</strain>
    </source>
</reference>
<name>E4RNR6_HALHG</name>
<dbReference type="OrthoDB" id="2112538at2"/>
<dbReference type="Proteomes" id="UP000007434">
    <property type="component" value="Chromosome"/>
</dbReference>
<keyword evidence="2" id="KW-1185">Reference proteome</keyword>
<proteinExistence type="predicted"/>
<dbReference type="RefSeq" id="WP_013404850.1">
    <property type="nucleotide sequence ID" value="NC_014654.1"/>
</dbReference>
<evidence type="ECO:0000313" key="1">
    <source>
        <dbReference type="EMBL" id="ADQ13744.1"/>
    </source>
</evidence>
<dbReference type="KEGG" id="has:Halsa_0265"/>
<dbReference type="STRING" id="656519.Halsa_0265"/>
<dbReference type="EMBL" id="CP002304">
    <property type="protein sequence ID" value="ADQ13744.1"/>
    <property type="molecule type" value="Genomic_DNA"/>
</dbReference>
<accession>E4RNR6</accession>
<protein>
    <submittedName>
        <fullName evidence="1">Uncharacterized protein</fullName>
    </submittedName>
</protein>
<gene>
    <name evidence="1" type="ordered locus">Halsa_0265</name>
</gene>